<evidence type="ECO:0000313" key="1">
    <source>
        <dbReference type="EMBL" id="EMO46760.1"/>
    </source>
</evidence>
<accession>M6UQ91</accession>
<comment type="caution">
    <text evidence="1">The sequence shown here is derived from an EMBL/GenBank/DDBJ whole genome shotgun (WGS) entry which is preliminary data.</text>
</comment>
<evidence type="ECO:0000313" key="2">
    <source>
        <dbReference type="Proteomes" id="UP000012160"/>
    </source>
</evidence>
<proteinExistence type="predicted"/>
<gene>
    <name evidence="1" type="ORF">LEP1GSC187_2205</name>
</gene>
<reference evidence="1 2" key="1">
    <citation type="submission" date="2013-01" db="EMBL/GenBank/DDBJ databases">
        <authorList>
            <person name="Harkins D.M."/>
            <person name="Durkin A.S."/>
            <person name="Brinkac L.M."/>
            <person name="Haft D.H."/>
            <person name="Selengut J.D."/>
            <person name="Sanka R."/>
            <person name="DePew J."/>
            <person name="Purushe J."/>
            <person name="Matthias M.A."/>
            <person name="Vinetz J.M."/>
            <person name="Sutton G.G."/>
            <person name="Nierman W.C."/>
            <person name="Fouts D.E."/>
        </authorList>
    </citation>
    <scope>NUCLEOTIDE SEQUENCE [LARGE SCALE GENOMIC DNA]</scope>
    <source>
        <strain evidence="1 2">ZUN179</strain>
    </source>
</reference>
<sequence>MKPIDEIIENELGRFLDAVKNKFHSEVEKGIQDVSTGIIAWVTSDKTNLKPDRERNFGYREPISVFELNQCPFCKKFYFNEDKHSCKGNQNA</sequence>
<dbReference type="Proteomes" id="UP000012160">
    <property type="component" value="Unassembled WGS sequence"/>
</dbReference>
<dbReference type="AlphaFoldDB" id="M6UQ91"/>
<organism evidence="1 2">
    <name type="scientific">Leptospira santarosai str. ZUN179</name>
    <dbReference type="NCBI Taxonomy" id="1049985"/>
    <lineage>
        <taxon>Bacteria</taxon>
        <taxon>Pseudomonadati</taxon>
        <taxon>Spirochaetota</taxon>
        <taxon>Spirochaetia</taxon>
        <taxon>Leptospirales</taxon>
        <taxon>Leptospiraceae</taxon>
        <taxon>Leptospira</taxon>
    </lineage>
</organism>
<name>M6UQ91_9LEPT</name>
<dbReference type="EMBL" id="AHOQ02000016">
    <property type="protein sequence ID" value="EMO46760.1"/>
    <property type="molecule type" value="Genomic_DNA"/>
</dbReference>
<protein>
    <submittedName>
        <fullName evidence="1">Uncharacterized protein</fullName>
    </submittedName>
</protein>